<accession>A0ACB8U5E0</accession>
<evidence type="ECO:0000313" key="1">
    <source>
        <dbReference type="EMBL" id="KAI0089602.1"/>
    </source>
</evidence>
<keyword evidence="2" id="KW-1185">Reference proteome</keyword>
<proteinExistence type="predicted"/>
<dbReference type="EMBL" id="MU274910">
    <property type="protein sequence ID" value="KAI0089602.1"/>
    <property type="molecule type" value="Genomic_DNA"/>
</dbReference>
<dbReference type="Proteomes" id="UP001055072">
    <property type="component" value="Unassembled WGS sequence"/>
</dbReference>
<evidence type="ECO:0000313" key="2">
    <source>
        <dbReference type="Proteomes" id="UP001055072"/>
    </source>
</evidence>
<protein>
    <submittedName>
        <fullName evidence="1">Uncharacterized protein</fullName>
    </submittedName>
</protein>
<name>A0ACB8U5E0_9APHY</name>
<organism evidence="1 2">
    <name type="scientific">Irpex rosettiformis</name>
    <dbReference type="NCBI Taxonomy" id="378272"/>
    <lineage>
        <taxon>Eukaryota</taxon>
        <taxon>Fungi</taxon>
        <taxon>Dikarya</taxon>
        <taxon>Basidiomycota</taxon>
        <taxon>Agaricomycotina</taxon>
        <taxon>Agaricomycetes</taxon>
        <taxon>Polyporales</taxon>
        <taxon>Irpicaceae</taxon>
        <taxon>Irpex</taxon>
    </lineage>
</organism>
<reference evidence="1" key="1">
    <citation type="journal article" date="2021" name="Environ. Microbiol.">
        <title>Gene family expansions and transcriptome signatures uncover fungal adaptations to wood decay.</title>
        <authorList>
            <person name="Hage H."/>
            <person name="Miyauchi S."/>
            <person name="Viragh M."/>
            <person name="Drula E."/>
            <person name="Min B."/>
            <person name="Chaduli D."/>
            <person name="Navarro D."/>
            <person name="Favel A."/>
            <person name="Norest M."/>
            <person name="Lesage-Meessen L."/>
            <person name="Balint B."/>
            <person name="Merenyi Z."/>
            <person name="de Eugenio L."/>
            <person name="Morin E."/>
            <person name="Martinez A.T."/>
            <person name="Baldrian P."/>
            <person name="Stursova M."/>
            <person name="Martinez M.J."/>
            <person name="Novotny C."/>
            <person name="Magnuson J.K."/>
            <person name="Spatafora J.W."/>
            <person name="Maurice S."/>
            <person name="Pangilinan J."/>
            <person name="Andreopoulos W."/>
            <person name="LaButti K."/>
            <person name="Hundley H."/>
            <person name="Na H."/>
            <person name="Kuo A."/>
            <person name="Barry K."/>
            <person name="Lipzen A."/>
            <person name="Henrissat B."/>
            <person name="Riley R."/>
            <person name="Ahrendt S."/>
            <person name="Nagy L.G."/>
            <person name="Grigoriev I.V."/>
            <person name="Martin F."/>
            <person name="Rosso M.N."/>
        </authorList>
    </citation>
    <scope>NUCLEOTIDE SEQUENCE</scope>
    <source>
        <strain evidence="1">CBS 384.51</strain>
    </source>
</reference>
<comment type="caution">
    <text evidence="1">The sequence shown here is derived from an EMBL/GenBank/DDBJ whole genome shotgun (WGS) entry which is preliminary data.</text>
</comment>
<sequence length="188" mass="20721">MAPQSTPKPHIIHTPSLKESDFAKITHNVDFSAVRHNIPLGDLTGLTKLGVHLVRLTPHSTSAANHWHTQDDEWIYVVDAGEKGATLVRVITPEVAGEGQTQNEVKKETIYKGDFIAFPASRAVGHHIATGDEEVVFLVCGTRVSVDVCTYPLDGKKLVIDRKMDTEWFVEEGGIEWHKTGSMAGMQK</sequence>
<gene>
    <name evidence="1" type="ORF">BDY19DRAFT_943211</name>
</gene>